<dbReference type="EMBL" id="CAICTM010000572">
    <property type="protein sequence ID" value="CAB9513133.1"/>
    <property type="molecule type" value="Genomic_DNA"/>
</dbReference>
<dbReference type="OrthoDB" id="45880at2759"/>
<evidence type="ECO:0000259" key="2">
    <source>
        <dbReference type="Pfam" id="PF13472"/>
    </source>
</evidence>
<dbReference type="PANTHER" id="PTHR30383:SF5">
    <property type="entry name" value="SGNH HYDROLASE-TYPE ESTERASE DOMAIN-CONTAINING PROTEIN"/>
    <property type="match status" value="1"/>
</dbReference>
<dbReference type="Pfam" id="PF13472">
    <property type="entry name" value="Lipase_GDSL_2"/>
    <property type="match status" value="1"/>
</dbReference>
<name>A0A9N8HJU6_9STRA</name>
<evidence type="ECO:0000313" key="3">
    <source>
        <dbReference type="EMBL" id="CAB9513133.1"/>
    </source>
</evidence>
<protein>
    <recommendedName>
        <fullName evidence="2">SGNH hydrolase-type esterase domain-containing protein</fullName>
    </recommendedName>
</protein>
<dbReference type="Proteomes" id="UP001153069">
    <property type="component" value="Unassembled WGS sequence"/>
</dbReference>
<dbReference type="AlphaFoldDB" id="A0A9N8HJU6"/>
<gene>
    <name evidence="3" type="ORF">SEMRO_573_G169040.1</name>
</gene>
<dbReference type="CDD" id="cd00229">
    <property type="entry name" value="SGNH_hydrolase"/>
    <property type="match status" value="1"/>
</dbReference>
<evidence type="ECO:0000313" key="4">
    <source>
        <dbReference type="Proteomes" id="UP001153069"/>
    </source>
</evidence>
<comment type="caution">
    <text evidence="3">The sequence shown here is derived from an EMBL/GenBank/DDBJ whole genome shotgun (WGS) entry which is preliminary data.</text>
</comment>
<dbReference type="InterPro" id="IPR036514">
    <property type="entry name" value="SGNH_hydro_sf"/>
</dbReference>
<keyword evidence="1" id="KW-0732">Signal</keyword>
<dbReference type="GO" id="GO:0004622">
    <property type="term" value="F:phosphatidylcholine lysophospholipase activity"/>
    <property type="evidence" value="ECO:0007669"/>
    <property type="project" value="TreeGrafter"/>
</dbReference>
<reference evidence="3" key="1">
    <citation type="submission" date="2020-06" db="EMBL/GenBank/DDBJ databases">
        <authorList>
            <consortium name="Plant Systems Biology data submission"/>
        </authorList>
    </citation>
    <scope>NUCLEOTIDE SEQUENCE</scope>
    <source>
        <strain evidence="3">D6</strain>
    </source>
</reference>
<evidence type="ECO:0000256" key="1">
    <source>
        <dbReference type="SAM" id="SignalP"/>
    </source>
</evidence>
<dbReference type="SUPFAM" id="SSF52266">
    <property type="entry name" value="SGNH hydrolase"/>
    <property type="match status" value="1"/>
</dbReference>
<dbReference type="PANTHER" id="PTHR30383">
    <property type="entry name" value="THIOESTERASE 1/PROTEASE 1/LYSOPHOSPHOLIPASE L1"/>
    <property type="match status" value="1"/>
</dbReference>
<feature type="domain" description="SGNH hydrolase-type esterase" evidence="2">
    <location>
        <begin position="57"/>
        <end position="245"/>
    </location>
</feature>
<dbReference type="Gene3D" id="3.40.50.1110">
    <property type="entry name" value="SGNH hydrolase"/>
    <property type="match status" value="1"/>
</dbReference>
<keyword evidence="4" id="KW-1185">Reference proteome</keyword>
<organism evidence="3 4">
    <name type="scientific">Seminavis robusta</name>
    <dbReference type="NCBI Taxonomy" id="568900"/>
    <lineage>
        <taxon>Eukaryota</taxon>
        <taxon>Sar</taxon>
        <taxon>Stramenopiles</taxon>
        <taxon>Ochrophyta</taxon>
        <taxon>Bacillariophyta</taxon>
        <taxon>Bacillariophyceae</taxon>
        <taxon>Bacillariophycidae</taxon>
        <taxon>Naviculales</taxon>
        <taxon>Naviculaceae</taxon>
        <taxon>Seminavis</taxon>
    </lineage>
</organism>
<feature type="chain" id="PRO_5040169663" description="SGNH hydrolase-type esterase domain-containing protein" evidence="1">
    <location>
        <begin position="22"/>
        <end position="261"/>
    </location>
</feature>
<proteinExistence type="predicted"/>
<accession>A0A9N8HJU6</accession>
<feature type="signal peptide" evidence="1">
    <location>
        <begin position="1"/>
        <end position="21"/>
    </location>
</feature>
<dbReference type="InterPro" id="IPR013830">
    <property type="entry name" value="SGNH_hydro"/>
</dbReference>
<dbReference type="InterPro" id="IPR051532">
    <property type="entry name" value="Ester_Hydrolysis_Enzymes"/>
</dbReference>
<sequence>MQRRPFSVLVASSLLIRSSSAFLQPPQRTIMSDRHRPFTELFASSSSSDTKVHRILCYGDSLTAGTSSPMWELFPYAPHLERALTTGDTALKCVARHRGMPGWLASNMVDAADDPTVGLRAAIQGITNPSLCCVIILAGTNDLGYAASGNDNPAATVLEPIKALHEMAWKEGVPKTIAIAIPPSGYQSRVADASFLAMAINQELEAFCQESNGKALFCKFPFEYEPAGDNCAPDGLHFSPKGYQVLGEYLKEPVLQVLKDL</sequence>